<keyword evidence="2" id="KW-1185">Reference proteome</keyword>
<dbReference type="EMBL" id="UXUI01007272">
    <property type="protein sequence ID" value="VDD86694.1"/>
    <property type="molecule type" value="Genomic_DNA"/>
</dbReference>
<accession>A0A0N4UX78</accession>
<evidence type="ECO:0000313" key="1">
    <source>
        <dbReference type="EMBL" id="VDD86694.1"/>
    </source>
</evidence>
<protein>
    <submittedName>
        <fullName evidence="3">Perilipin</fullName>
    </submittedName>
</protein>
<organism evidence="3">
    <name type="scientific">Enterobius vermicularis</name>
    <name type="common">Human pinworm</name>
    <dbReference type="NCBI Taxonomy" id="51028"/>
    <lineage>
        <taxon>Eukaryota</taxon>
        <taxon>Metazoa</taxon>
        <taxon>Ecdysozoa</taxon>
        <taxon>Nematoda</taxon>
        <taxon>Chromadorea</taxon>
        <taxon>Rhabditida</taxon>
        <taxon>Spirurina</taxon>
        <taxon>Oxyuridomorpha</taxon>
        <taxon>Oxyuroidea</taxon>
        <taxon>Oxyuridae</taxon>
        <taxon>Enterobius</taxon>
    </lineage>
</organism>
<name>A0A0N4UX78_ENTVE</name>
<evidence type="ECO:0000313" key="2">
    <source>
        <dbReference type="Proteomes" id="UP000274131"/>
    </source>
</evidence>
<dbReference type="AlphaFoldDB" id="A0A0N4UX78"/>
<gene>
    <name evidence="1" type="ORF">EVEC_LOCUS1837</name>
</gene>
<dbReference type="WBParaSite" id="EVEC_0000212901-mRNA-1">
    <property type="protein sequence ID" value="EVEC_0000212901-mRNA-1"/>
    <property type="gene ID" value="EVEC_0000212901"/>
</dbReference>
<dbReference type="OrthoDB" id="5869556at2759"/>
<sequence length="363" mass="40736">MTLSDSTSPECRMRQEMYAYIYEHPIVQQLLSSYNRTKGTGGIMGRTLQDVENRVTDAATKAMPYYEYYVQPSVDAVHSVVYRGVENTKRVVDVTKSTAVTTTTIGIGAAVVVSQLMISLGLAGTNWLIDSAVAVRQAGGNAVERIRETEKVLEDRFRNYVGRAHDLAQVPISKLTDQANIFLDVANNVMDRLLGIEGAPDPIDSPIGTRLYRMVSRFSQVLQSRAHDNLIDPVANQLHITMQQLNSYMNLVDYVHQRREWVFQRIEGMQTSVNEMKTNIEAQASKLMNRPELVLMQSVRTTSQSVIENVNALKERGAQLLGENAVSKLDNVASYLQQLEDSFAEANNLYELRDEVAFQSTFD</sequence>
<reference evidence="3" key="1">
    <citation type="submission" date="2017-02" db="UniProtKB">
        <authorList>
            <consortium name="WormBaseParasite"/>
        </authorList>
    </citation>
    <scope>IDENTIFICATION</scope>
</reference>
<reference evidence="1 2" key="2">
    <citation type="submission" date="2018-10" db="EMBL/GenBank/DDBJ databases">
        <authorList>
            <consortium name="Pathogen Informatics"/>
        </authorList>
    </citation>
    <scope>NUCLEOTIDE SEQUENCE [LARGE SCALE GENOMIC DNA]</scope>
</reference>
<dbReference type="Proteomes" id="UP000274131">
    <property type="component" value="Unassembled WGS sequence"/>
</dbReference>
<proteinExistence type="predicted"/>
<evidence type="ECO:0000313" key="3">
    <source>
        <dbReference type="WBParaSite" id="EVEC_0000212901-mRNA-1"/>
    </source>
</evidence>